<evidence type="ECO:0000313" key="1">
    <source>
        <dbReference type="EMBL" id="KZS45126.1"/>
    </source>
</evidence>
<dbReference type="OrthoDB" id="1957948at2"/>
<proteinExistence type="predicted"/>
<name>A0A163GSE6_9BACL</name>
<dbReference type="Proteomes" id="UP000076796">
    <property type="component" value="Unassembled WGS sequence"/>
</dbReference>
<organism evidence="1 2">
    <name type="scientific">Paenibacillus glucanolyticus</name>
    <dbReference type="NCBI Taxonomy" id="59843"/>
    <lineage>
        <taxon>Bacteria</taxon>
        <taxon>Bacillati</taxon>
        <taxon>Bacillota</taxon>
        <taxon>Bacilli</taxon>
        <taxon>Bacillales</taxon>
        <taxon>Paenibacillaceae</taxon>
        <taxon>Paenibacillus</taxon>
    </lineage>
</organism>
<accession>A0A163GSE6</accession>
<reference evidence="1" key="1">
    <citation type="journal article" date="2016" name="Genome Announc.">
        <title>Draft genomes of two strains of Paenibacillus glucanolyticus with capability to degrade lignocellulose.</title>
        <authorList>
            <person name="Mathews S.L."/>
            <person name="Pawlak J."/>
            <person name="Grunden A.M."/>
        </authorList>
    </citation>
    <scope>NUCLEOTIDE SEQUENCE [LARGE SCALE GENOMIC DNA]</scope>
    <source>
        <strain evidence="1">SLM1</strain>
    </source>
</reference>
<keyword evidence="2" id="KW-1185">Reference proteome</keyword>
<evidence type="ECO:0000313" key="2">
    <source>
        <dbReference type="Proteomes" id="UP000076796"/>
    </source>
</evidence>
<comment type="caution">
    <text evidence="1">The sequence shown here is derived from an EMBL/GenBank/DDBJ whole genome shotgun (WGS) entry which is preliminary data.</text>
</comment>
<dbReference type="EMBL" id="LWMH01000001">
    <property type="protein sequence ID" value="KZS45126.1"/>
    <property type="molecule type" value="Genomic_DNA"/>
</dbReference>
<protein>
    <recommendedName>
        <fullName evidence="3">TraD/TraG TraM recognition site domain-containing protein</fullName>
    </recommendedName>
</protein>
<dbReference type="RefSeq" id="WP_063477630.1">
    <property type="nucleotide sequence ID" value="NZ_JBCMWP010000019.1"/>
</dbReference>
<dbReference type="AlphaFoldDB" id="A0A163GSE6"/>
<sequence length="454" mass="52031">MFQLFKTRKQENNDLVLGWSASNNKPIALPESLRFQHEVVLGIEGTGKSSIHLLRRITHDLLSLSRGDKRSIVVLEEDGGLLSGAQKQMNRLGITPSQVKLLNAVDPKFESGWNPLLEERAAEILSRAIASSLANCEENLKDFIEHDCRWMVRLVKAYYSDRANLIYLNRLYSDPRYLADIVEEMTEREGYRENTEWQTITDYFKHHVLDYLEHEDDGILVPTRYPEGHYYEGLQVVISKHNMMNYEVIRFFEDITNDKGLMRVLNSTSSFRVSKVLNESKIVFIRTSKHPQYGSFLGNLFINALSVSFFEKTSSTVELPCFLTIDDAQAYDLSPINYLMDSTVNSEKLSISLSFQRYQQSNHHIIQKVKTITGLKMDYQSAEAIINIIHSSFQETSSIKPNELMQLDAGTFVIWTCDTKTARSKGHIAQAPHALNCRYMDGLIASHEARKMLL</sequence>
<evidence type="ECO:0008006" key="3">
    <source>
        <dbReference type="Google" id="ProtNLM"/>
    </source>
</evidence>
<gene>
    <name evidence="1" type="ORF">AWU65_03855</name>
</gene>